<evidence type="ECO:0000259" key="11">
    <source>
        <dbReference type="PROSITE" id="PS50929"/>
    </source>
</evidence>
<evidence type="ECO:0000256" key="8">
    <source>
        <dbReference type="ARBA" id="ARBA00023136"/>
    </source>
</evidence>
<dbReference type="InterPro" id="IPR036640">
    <property type="entry name" value="ABC1_TM_sf"/>
</dbReference>
<comment type="subcellular location">
    <subcellularLocation>
        <location evidence="1">Cell membrane</location>
        <topology evidence="1">Multi-pass membrane protein</topology>
    </subcellularLocation>
</comment>
<reference evidence="12 13" key="1">
    <citation type="submission" date="2014-08" db="EMBL/GenBank/DDBJ databases">
        <title>Clostridium innocuum, an unnegligible vancomycin-resistant pathogen causing extra-intestinal infections.</title>
        <authorList>
            <person name="Feng Y."/>
            <person name="Chiu C.-H."/>
        </authorList>
    </citation>
    <scope>NUCLEOTIDE SEQUENCE [LARGE SCALE GENOMIC DNA]</scope>
    <source>
        <strain evidence="12 13">AN88</strain>
    </source>
</reference>
<evidence type="ECO:0000256" key="2">
    <source>
        <dbReference type="ARBA" id="ARBA00022448"/>
    </source>
</evidence>
<feature type="transmembrane region" description="Helical" evidence="9">
    <location>
        <begin position="264"/>
        <end position="294"/>
    </location>
</feature>
<evidence type="ECO:0000256" key="1">
    <source>
        <dbReference type="ARBA" id="ARBA00004651"/>
    </source>
</evidence>
<dbReference type="SMART" id="SM00382">
    <property type="entry name" value="AAA"/>
    <property type="match status" value="1"/>
</dbReference>
<dbReference type="FunFam" id="3.40.50.300:FF:000287">
    <property type="entry name" value="Multidrug ABC transporter ATP-binding protein"/>
    <property type="match status" value="1"/>
</dbReference>
<dbReference type="PROSITE" id="PS50893">
    <property type="entry name" value="ABC_TRANSPORTER_2"/>
    <property type="match status" value="1"/>
</dbReference>
<evidence type="ECO:0000256" key="7">
    <source>
        <dbReference type="ARBA" id="ARBA00022989"/>
    </source>
</evidence>
<protein>
    <submittedName>
        <fullName evidence="12">Multidrug ABC transporter ATP-binding protein</fullName>
    </submittedName>
</protein>
<dbReference type="InterPro" id="IPR003593">
    <property type="entry name" value="AAA+_ATPase"/>
</dbReference>
<keyword evidence="3" id="KW-1003">Cell membrane</keyword>
<keyword evidence="8 9" id="KW-0472">Membrane</keyword>
<dbReference type="InterPro" id="IPR017871">
    <property type="entry name" value="ABC_transporter-like_CS"/>
</dbReference>
<comment type="caution">
    <text evidence="12">The sequence shown here is derived from an EMBL/GenBank/DDBJ whole genome shotgun (WGS) entry which is preliminary data.</text>
</comment>
<evidence type="ECO:0000259" key="10">
    <source>
        <dbReference type="PROSITE" id="PS50893"/>
    </source>
</evidence>
<dbReference type="EMBL" id="JQIF01000109">
    <property type="protein sequence ID" value="KGJ51550.1"/>
    <property type="molecule type" value="Genomic_DNA"/>
</dbReference>
<evidence type="ECO:0000256" key="5">
    <source>
        <dbReference type="ARBA" id="ARBA00022741"/>
    </source>
</evidence>
<dbReference type="PROSITE" id="PS00211">
    <property type="entry name" value="ABC_TRANSPORTER_1"/>
    <property type="match status" value="1"/>
</dbReference>
<dbReference type="Gene3D" id="1.20.1560.10">
    <property type="entry name" value="ABC transporter type 1, transmembrane domain"/>
    <property type="match status" value="1"/>
</dbReference>
<name>A0A099I1F9_CLOIN</name>
<evidence type="ECO:0000256" key="4">
    <source>
        <dbReference type="ARBA" id="ARBA00022692"/>
    </source>
</evidence>
<dbReference type="PANTHER" id="PTHR24221:SF499">
    <property type="entry name" value="FATTY ACID ABC TRANSPORTER ATP-BINDING_PERMEASE PROTEIN"/>
    <property type="match status" value="1"/>
</dbReference>
<feature type="domain" description="ABC transporter" evidence="10">
    <location>
        <begin position="380"/>
        <end position="614"/>
    </location>
</feature>
<sequence length="619" mass="69875">MAKQITGKKPKNMKKTIRTFLRYLGNHKFALLLVGVLVIASAGANLYGTYLLNPLIDNYILPHDYDGLVRAVLFMGLMYAGGVLCTAVYKQLMTHTAQSIVKEIREDLFSKMQKLPLRFFDTNTHGDVMSHFTNDLDTVQDALNSCFDNLIQSFVMITGTLLAILLLNWKLSLIVMFFMVIMYLMIQYFSKKSKYYFSHQQAAMGKLNGFIEEMVDGVKVVKVFNHEQKNYEEFERRNERLRRASTEALTYSGRTIPTVVSISYFNYAIVACIGGFFAIGGEIGLGALASYLVYVRQTALPINQFTQQLNFILAAMAGAERIFEMMEECEEVDEGRVTLTRVRKLETGRLQECQEYTGHWAWRHPHEDGSVELVELRGDVRFHDVVFGYEPGVTILKGINLYAKPGQKIAFVGSTGAGKTTITNLINRFYDIESGSITYDGIDVKLIHKDDLRRSISIVLQDTHLFTGTIADNIRYGNLHADMDDVINAAKLANAHSFIKRLPNGYDTMLSGDGANLSQGQRQLLAIARAAIANPPVLILDEATSSIDTRTEKLIEKGMDRLMENRTVFVIAHRLSTVRNSNAIMVLDHGEIIERGSHDELLEDKGRYYQLYTGQFELD</sequence>
<organism evidence="12 13">
    <name type="scientific">Clostridium innocuum</name>
    <dbReference type="NCBI Taxonomy" id="1522"/>
    <lineage>
        <taxon>Bacteria</taxon>
        <taxon>Bacillati</taxon>
        <taxon>Bacillota</taxon>
        <taxon>Clostridia</taxon>
        <taxon>Eubacteriales</taxon>
        <taxon>Clostridiaceae</taxon>
        <taxon>Clostridium</taxon>
    </lineage>
</organism>
<dbReference type="Pfam" id="PF00005">
    <property type="entry name" value="ABC_tran"/>
    <property type="match status" value="1"/>
</dbReference>
<evidence type="ECO:0000313" key="12">
    <source>
        <dbReference type="EMBL" id="KGJ51550.1"/>
    </source>
</evidence>
<keyword evidence="7 9" id="KW-1133">Transmembrane helix</keyword>
<dbReference type="GO" id="GO:0005524">
    <property type="term" value="F:ATP binding"/>
    <property type="evidence" value="ECO:0007669"/>
    <property type="project" value="UniProtKB-KW"/>
</dbReference>
<evidence type="ECO:0000256" key="3">
    <source>
        <dbReference type="ARBA" id="ARBA00022475"/>
    </source>
</evidence>
<dbReference type="RefSeq" id="WP_044907693.1">
    <property type="nucleotide sequence ID" value="NZ_JQIF01000109.1"/>
</dbReference>
<dbReference type="InterPro" id="IPR003439">
    <property type="entry name" value="ABC_transporter-like_ATP-bd"/>
</dbReference>
<dbReference type="PROSITE" id="PS50929">
    <property type="entry name" value="ABC_TM1F"/>
    <property type="match status" value="1"/>
</dbReference>
<feature type="transmembrane region" description="Helical" evidence="9">
    <location>
        <begin position="173"/>
        <end position="190"/>
    </location>
</feature>
<dbReference type="CDD" id="cd18547">
    <property type="entry name" value="ABC_6TM_Tm288_like"/>
    <property type="match status" value="1"/>
</dbReference>
<evidence type="ECO:0000313" key="13">
    <source>
        <dbReference type="Proteomes" id="UP000030008"/>
    </source>
</evidence>
<evidence type="ECO:0000256" key="9">
    <source>
        <dbReference type="SAM" id="Phobius"/>
    </source>
</evidence>
<dbReference type="PANTHER" id="PTHR24221">
    <property type="entry name" value="ATP-BINDING CASSETTE SUB-FAMILY B"/>
    <property type="match status" value="1"/>
</dbReference>
<accession>A0A099I1F9</accession>
<dbReference type="GO" id="GO:0016887">
    <property type="term" value="F:ATP hydrolysis activity"/>
    <property type="evidence" value="ECO:0007669"/>
    <property type="project" value="InterPro"/>
</dbReference>
<dbReference type="Gene3D" id="3.40.50.300">
    <property type="entry name" value="P-loop containing nucleotide triphosphate hydrolases"/>
    <property type="match status" value="1"/>
</dbReference>
<dbReference type="Pfam" id="PF00664">
    <property type="entry name" value="ABC_membrane"/>
    <property type="match status" value="1"/>
</dbReference>
<keyword evidence="2" id="KW-0813">Transport</keyword>
<proteinExistence type="predicted"/>
<dbReference type="AlphaFoldDB" id="A0A099I1F9"/>
<dbReference type="InterPro" id="IPR039421">
    <property type="entry name" value="Type_1_exporter"/>
</dbReference>
<dbReference type="InterPro" id="IPR011527">
    <property type="entry name" value="ABC1_TM_dom"/>
</dbReference>
<gene>
    <name evidence="12" type="ORF">CIAN88_19875</name>
</gene>
<dbReference type="Proteomes" id="UP000030008">
    <property type="component" value="Unassembled WGS sequence"/>
</dbReference>
<feature type="transmembrane region" description="Helical" evidence="9">
    <location>
        <begin position="68"/>
        <end position="89"/>
    </location>
</feature>
<dbReference type="FunFam" id="1.20.1560.10:FF:000011">
    <property type="entry name" value="Multidrug ABC transporter ATP-binding protein"/>
    <property type="match status" value="1"/>
</dbReference>
<dbReference type="GO" id="GO:0140359">
    <property type="term" value="F:ABC-type transporter activity"/>
    <property type="evidence" value="ECO:0007669"/>
    <property type="project" value="InterPro"/>
</dbReference>
<feature type="domain" description="ABC transmembrane type-1" evidence="11">
    <location>
        <begin position="32"/>
        <end position="314"/>
    </location>
</feature>
<evidence type="ECO:0000256" key="6">
    <source>
        <dbReference type="ARBA" id="ARBA00022840"/>
    </source>
</evidence>
<dbReference type="CDD" id="cd03254">
    <property type="entry name" value="ABCC_Glucan_exporter_like"/>
    <property type="match status" value="1"/>
</dbReference>
<keyword evidence="5" id="KW-0547">Nucleotide-binding</keyword>
<keyword evidence="4 9" id="KW-0812">Transmembrane</keyword>
<dbReference type="SUPFAM" id="SSF52540">
    <property type="entry name" value="P-loop containing nucleoside triphosphate hydrolases"/>
    <property type="match status" value="1"/>
</dbReference>
<dbReference type="GO" id="GO:0005886">
    <property type="term" value="C:plasma membrane"/>
    <property type="evidence" value="ECO:0007669"/>
    <property type="project" value="UniProtKB-SubCell"/>
</dbReference>
<dbReference type="SUPFAM" id="SSF90123">
    <property type="entry name" value="ABC transporter transmembrane region"/>
    <property type="match status" value="1"/>
</dbReference>
<feature type="transmembrane region" description="Helical" evidence="9">
    <location>
        <begin position="150"/>
        <end position="167"/>
    </location>
</feature>
<dbReference type="InterPro" id="IPR027417">
    <property type="entry name" value="P-loop_NTPase"/>
</dbReference>
<keyword evidence="6 12" id="KW-0067">ATP-binding</keyword>